<dbReference type="PANTHER" id="PTHR33618">
    <property type="entry name" value="39S RIBOSOMAL PROTEIN L53, MITOCHONDRIAL"/>
    <property type="match status" value="1"/>
</dbReference>
<dbReference type="InterPro" id="IPR052473">
    <property type="entry name" value="mtLSU_mL53"/>
</dbReference>
<gene>
    <name evidence="1" type="ORF">Tcan_17673</name>
</gene>
<dbReference type="AlphaFoldDB" id="A0A0B2V2G6"/>
<keyword evidence="2" id="KW-1185">Reference proteome</keyword>
<organism evidence="1 2">
    <name type="scientific">Toxocara canis</name>
    <name type="common">Canine roundworm</name>
    <dbReference type="NCBI Taxonomy" id="6265"/>
    <lineage>
        <taxon>Eukaryota</taxon>
        <taxon>Metazoa</taxon>
        <taxon>Ecdysozoa</taxon>
        <taxon>Nematoda</taxon>
        <taxon>Chromadorea</taxon>
        <taxon>Rhabditida</taxon>
        <taxon>Spirurina</taxon>
        <taxon>Ascaridomorpha</taxon>
        <taxon>Ascaridoidea</taxon>
        <taxon>Toxocaridae</taxon>
        <taxon>Toxocara</taxon>
    </lineage>
</organism>
<reference evidence="1 2" key="1">
    <citation type="submission" date="2014-11" db="EMBL/GenBank/DDBJ databases">
        <title>Genetic blueprint of the zoonotic pathogen Toxocara canis.</title>
        <authorList>
            <person name="Zhu X.-Q."/>
            <person name="Korhonen P.K."/>
            <person name="Cai H."/>
            <person name="Young N.D."/>
            <person name="Nejsum P."/>
            <person name="von Samson-Himmelstjerna G."/>
            <person name="Boag P.R."/>
            <person name="Tan P."/>
            <person name="Li Q."/>
            <person name="Min J."/>
            <person name="Yang Y."/>
            <person name="Wang X."/>
            <person name="Fang X."/>
            <person name="Hall R.S."/>
            <person name="Hofmann A."/>
            <person name="Sternberg P.W."/>
            <person name="Jex A.R."/>
            <person name="Gasser R.B."/>
        </authorList>
    </citation>
    <scope>NUCLEOTIDE SEQUENCE [LARGE SCALE GENOMIC DNA]</scope>
    <source>
        <strain evidence="1">PN_DK_2014</strain>
    </source>
</reference>
<evidence type="ECO:0000313" key="1">
    <source>
        <dbReference type="EMBL" id="KHN75200.1"/>
    </source>
</evidence>
<dbReference type="OMA" id="CKMWERI"/>
<accession>A0A0B2V2G6</accession>
<proteinExistence type="predicted"/>
<name>A0A0B2V2G6_TOXCA</name>
<dbReference type="PANTHER" id="PTHR33618:SF1">
    <property type="entry name" value="LARGE RIBOSOMAL SUBUNIT PROTEIN ML53"/>
    <property type="match status" value="1"/>
</dbReference>
<dbReference type="Gene3D" id="3.40.30.10">
    <property type="entry name" value="Glutaredoxin"/>
    <property type="match status" value="1"/>
</dbReference>
<dbReference type="GO" id="GO:0005762">
    <property type="term" value="C:mitochondrial large ribosomal subunit"/>
    <property type="evidence" value="ECO:0007669"/>
    <property type="project" value="TreeGrafter"/>
</dbReference>
<dbReference type="EMBL" id="JPKZ01002769">
    <property type="protein sequence ID" value="KHN75200.1"/>
    <property type="molecule type" value="Genomic_DNA"/>
</dbReference>
<dbReference type="Proteomes" id="UP000031036">
    <property type="component" value="Unassembled WGS sequence"/>
</dbReference>
<dbReference type="OrthoDB" id="6618793at2759"/>
<sequence>MCKMWERIRYGVRWIPSERLALANRALDLKNVKSIAISMDPFYPGNGSLREFWFNILAPRARLTNLQLKVKTEIRNDRKPPFFCADLMDGRRLVFKTDGMQSFDVVMQFNRHLGNPELGKAGVRPRPTPK</sequence>
<protein>
    <submittedName>
        <fullName evidence="1">Uncharacterized protein</fullName>
    </submittedName>
</protein>
<evidence type="ECO:0000313" key="2">
    <source>
        <dbReference type="Proteomes" id="UP000031036"/>
    </source>
</evidence>
<comment type="caution">
    <text evidence="1">The sequence shown here is derived from an EMBL/GenBank/DDBJ whole genome shotgun (WGS) entry which is preliminary data.</text>
</comment>
<dbReference type="STRING" id="6265.A0A0B2V2G6"/>